<proteinExistence type="predicted"/>
<dbReference type="STRING" id="440168.SAMN04487974_10225"/>
<keyword evidence="3" id="KW-1185">Reference proteome</keyword>
<dbReference type="InterPro" id="IPR030823">
    <property type="entry name" value="IolE/MocC"/>
</dbReference>
<accession>A0A1G7TD17</accession>
<sequence>MIRIGANPIGWSNDDMIEIGGETPLEVCLSEAREAGFTGMELGNKFPREAEALRPILESHGQSLVSGWYSTELLLRDENAELEAAQAHASLLRDMGCTVMIVCETSNAIHGQMETPLSARPVLPHEVWARFGMRLTAFAQKLKQAFGLTLVYHHHMGTIVQTEAEIDRLMAATGDAVHLLLDTGHVTWGGGDPARVARNYRGRIAHVHTKDVRADVMMKSNAEDWSFLRSVLAGVYTVPGDGLVDFSRVFAELGGYAGWVVVEAEQDPEKAHPLTYAKMGYGHLRGVLEGAGFEVGV</sequence>
<dbReference type="SUPFAM" id="SSF51658">
    <property type="entry name" value="Xylose isomerase-like"/>
    <property type="match status" value="1"/>
</dbReference>
<evidence type="ECO:0000313" key="2">
    <source>
        <dbReference type="EMBL" id="SDG32924.1"/>
    </source>
</evidence>
<evidence type="ECO:0000313" key="3">
    <source>
        <dbReference type="Proteomes" id="UP000199495"/>
    </source>
</evidence>
<dbReference type="RefSeq" id="WP_090593603.1">
    <property type="nucleotide sequence ID" value="NZ_FNCS01000002.1"/>
</dbReference>
<dbReference type="PANTHER" id="PTHR12110">
    <property type="entry name" value="HYDROXYPYRUVATE ISOMERASE"/>
    <property type="match status" value="1"/>
</dbReference>
<organism evidence="2 3">
    <name type="scientific">Pelagibacterium luteolum</name>
    <dbReference type="NCBI Taxonomy" id="440168"/>
    <lineage>
        <taxon>Bacteria</taxon>
        <taxon>Pseudomonadati</taxon>
        <taxon>Pseudomonadota</taxon>
        <taxon>Alphaproteobacteria</taxon>
        <taxon>Hyphomicrobiales</taxon>
        <taxon>Devosiaceae</taxon>
        <taxon>Pelagibacterium</taxon>
    </lineage>
</organism>
<feature type="domain" description="Xylose isomerase-like TIM barrel" evidence="1">
    <location>
        <begin position="30"/>
        <end position="272"/>
    </location>
</feature>
<protein>
    <submittedName>
        <fullName evidence="2">Inosose dehydratase</fullName>
    </submittedName>
</protein>
<dbReference type="PANTHER" id="PTHR12110:SF41">
    <property type="entry name" value="INOSOSE DEHYDRATASE"/>
    <property type="match status" value="1"/>
</dbReference>
<dbReference type="InterPro" id="IPR050312">
    <property type="entry name" value="IolE/XylAMocC-like"/>
</dbReference>
<evidence type="ECO:0000259" key="1">
    <source>
        <dbReference type="Pfam" id="PF01261"/>
    </source>
</evidence>
<dbReference type="Proteomes" id="UP000199495">
    <property type="component" value="Unassembled WGS sequence"/>
</dbReference>
<dbReference type="OrthoDB" id="9804047at2"/>
<dbReference type="Pfam" id="PF01261">
    <property type="entry name" value="AP_endonuc_2"/>
    <property type="match status" value="1"/>
</dbReference>
<dbReference type="InterPro" id="IPR013022">
    <property type="entry name" value="Xyl_isomerase-like_TIM-brl"/>
</dbReference>
<dbReference type="Gene3D" id="3.20.20.150">
    <property type="entry name" value="Divalent-metal-dependent TIM barrel enzymes"/>
    <property type="match status" value="1"/>
</dbReference>
<dbReference type="AlphaFoldDB" id="A0A1G7TD17"/>
<gene>
    <name evidence="2" type="ORF">SAMN04487974_10225</name>
</gene>
<dbReference type="NCBIfam" id="TIGR04379">
    <property type="entry name" value="myo_inos_iolE"/>
    <property type="match status" value="1"/>
</dbReference>
<reference evidence="2 3" key="1">
    <citation type="submission" date="2016-10" db="EMBL/GenBank/DDBJ databases">
        <authorList>
            <person name="de Groot N.N."/>
        </authorList>
    </citation>
    <scope>NUCLEOTIDE SEQUENCE [LARGE SCALE GENOMIC DNA]</scope>
    <source>
        <strain evidence="2 3">CGMCC 1.10267</strain>
    </source>
</reference>
<dbReference type="EMBL" id="FNCS01000002">
    <property type="protein sequence ID" value="SDG32924.1"/>
    <property type="molecule type" value="Genomic_DNA"/>
</dbReference>
<name>A0A1G7TD17_9HYPH</name>
<dbReference type="InterPro" id="IPR036237">
    <property type="entry name" value="Xyl_isomerase-like_sf"/>
</dbReference>